<evidence type="ECO:0000313" key="1">
    <source>
        <dbReference type="EMBL" id="KAF9477638.1"/>
    </source>
</evidence>
<reference evidence="1" key="1">
    <citation type="submission" date="2020-11" db="EMBL/GenBank/DDBJ databases">
        <authorList>
            <consortium name="DOE Joint Genome Institute"/>
            <person name="Ahrendt S."/>
            <person name="Riley R."/>
            <person name="Andreopoulos W."/>
            <person name="Labutti K."/>
            <person name="Pangilinan J."/>
            <person name="Ruiz-Duenas F.J."/>
            <person name="Barrasa J.M."/>
            <person name="Sanchez-Garcia M."/>
            <person name="Camarero S."/>
            <person name="Miyauchi S."/>
            <person name="Serrano A."/>
            <person name="Linde D."/>
            <person name="Babiker R."/>
            <person name="Drula E."/>
            <person name="Ayuso-Fernandez I."/>
            <person name="Pacheco R."/>
            <person name="Padilla G."/>
            <person name="Ferreira P."/>
            <person name="Barriuso J."/>
            <person name="Kellner H."/>
            <person name="Castanera R."/>
            <person name="Alfaro M."/>
            <person name="Ramirez L."/>
            <person name="Pisabarro A.G."/>
            <person name="Kuo A."/>
            <person name="Tritt A."/>
            <person name="Lipzen A."/>
            <person name="He G."/>
            <person name="Yan M."/>
            <person name="Ng V."/>
            <person name="Cullen D."/>
            <person name="Martin F."/>
            <person name="Rosso M.-N."/>
            <person name="Henrissat B."/>
            <person name="Hibbett D."/>
            <person name="Martinez A.T."/>
            <person name="Grigoriev I.V."/>
        </authorList>
    </citation>
    <scope>NUCLEOTIDE SEQUENCE</scope>
    <source>
        <strain evidence="1">CIRM-BRFM 674</strain>
    </source>
</reference>
<gene>
    <name evidence="1" type="ORF">BDN70DRAFT_946497</name>
</gene>
<evidence type="ECO:0000313" key="2">
    <source>
        <dbReference type="Proteomes" id="UP000807469"/>
    </source>
</evidence>
<dbReference type="AlphaFoldDB" id="A0A9P6CZG5"/>
<dbReference type="EMBL" id="MU155255">
    <property type="protein sequence ID" value="KAF9477638.1"/>
    <property type="molecule type" value="Genomic_DNA"/>
</dbReference>
<sequence length="162" mass="18708">MYVSTTMWCEKRNATSVNFTQSYVCLSVGIGGIIEYRKRDDSKVFSLHGLYWSETMHQDHLLATVGENQTCLNGMMGRYTNVYLQLRIYFLVYRRGLACNADEEIVEFDANIAPLIVAADVEDRLEKWGFFIIFIEEARFFDLLILETVVAHANRLLAHVHT</sequence>
<name>A0A9P6CZG5_9AGAR</name>
<keyword evidence="2" id="KW-1185">Reference proteome</keyword>
<comment type="caution">
    <text evidence="1">The sequence shown here is derived from an EMBL/GenBank/DDBJ whole genome shotgun (WGS) entry which is preliminary data.</text>
</comment>
<dbReference type="Proteomes" id="UP000807469">
    <property type="component" value="Unassembled WGS sequence"/>
</dbReference>
<proteinExistence type="predicted"/>
<protein>
    <submittedName>
        <fullName evidence="1">Uncharacterized protein</fullName>
    </submittedName>
</protein>
<accession>A0A9P6CZG5</accession>
<organism evidence="1 2">
    <name type="scientific">Pholiota conissans</name>
    <dbReference type="NCBI Taxonomy" id="109636"/>
    <lineage>
        <taxon>Eukaryota</taxon>
        <taxon>Fungi</taxon>
        <taxon>Dikarya</taxon>
        <taxon>Basidiomycota</taxon>
        <taxon>Agaricomycotina</taxon>
        <taxon>Agaricomycetes</taxon>
        <taxon>Agaricomycetidae</taxon>
        <taxon>Agaricales</taxon>
        <taxon>Agaricineae</taxon>
        <taxon>Strophariaceae</taxon>
        <taxon>Pholiota</taxon>
    </lineage>
</organism>